<sequence length="142" mass="15947">MVKILFLRVLIMCSFACVAPAPFLEQRDEEVAPLDPLEDPAARSERSTNLSFVAVTARRIQMFIKNRHLQLLPDGTVNGTTDDTSVFTGPEFPVIQSQNISQNFGTAFSEVIPEHTNTNHGNTNLLSKFNLFSCRFCSYFLM</sequence>
<keyword evidence="3" id="KW-1185">Reference proteome</keyword>
<protein>
    <submittedName>
        <fullName evidence="2">Uncharacterized protein</fullName>
    </submittedName>
</protein>
<feature type="chain" id="PRO_5043553582" evidence="1">
    <location>
        <begin position="21"/>
        <end position="142"/>
    </location>
</feature>
<dbReference type="SUPFAM" id="SSF50353">
    <property type="entry name" value="Cytokine"/>
    <property type="match status" value="1"/>
</dbReference>
<dbReference type="InterPro" id="IPR008996">
    <property type="entry name" value="IL1/FGF"/>
</dbReference>
<gene>
    <name evidence="2" type="ORF">WA026_004397</name>
</gene>
<keyword evidence="1" id="KW-0732">Signal</keyword>
<proteinExistence type="predicted"/>
<dbReference type="EMBL" id="JARQZJ010000122">
    <property type="protein sequence ID" value="KAK9889129.1"/>
    <property type="molecule type" value="Genomic_DNA"/>
</dbReference>
<accession>A0AAW1V1J7</accession>
<dbReference type="Proteomes" id="UP001431783">
    <property type="component" value="Unassembled WGS sequence"/>
</dbReference>
<organism evidence="2 3">
    <name type="scientific">Henosepilachna vigintioctopunctata</name>
    <dbReference type="NCBI Taxonomy" id="420089"/>
    <lineage>
        <taxon>Eukaryota</taxon>
        <taxon>Metazoa</taxon>
        <taxon>Ecdysozoa</taxon>
        <taxon>Arthropoda</taxon>
        <taxon>Hexapoda</taxon>
        <taxon>Insecta</taxon>
        <taxon>Pterygota</taxon>
        <taxon>Neoptera</taxon>
        <taxon>Endopterygota</taxon>
        <taxon>Coleoptera</taxon>
        <taxon>Polyphaga</taxon>
        <taxon>Cucujiformia</taxon>
        <taxon>Coccinelloidea</taxon>
        <taxon>Coccinellidae</taxon>
        <taxon>Epilachninae</taxon>
        <taxon>Epilachnini</taxon>
        <taxon>Henosepilachna</taxon>
    </lineage>
</organism>
<dbReference type="Gene3D" id="2.80.10.50">
    <property type="match status" value="1"/>
</dbReference>
<evidence type="ECO:0000313" key="2">
    <source>
        <dbReference type="EMBL" id="KAK9889129.1"/>
    </source>
</evidence>
<evidence type="ECO:0000313" key="3">
    <source>
        <dbReference type="Proteomes" id="UP001431783"/>
    </source>
</evidence>
<comment type="caution">
    <text evidence="2">The sequence shown here is derived from an EMBL/GenBank/DDBJ whole genome shotgun (WGS) entry which is preliminary data.</text>
</comment>
<reference evidence="2 3" key="1">
    <citation type="submission" date="2023-03" db="EMBL/GenBank/DDBJ databases">
        <title>Genome insight into feeding habits of ladybird beetles.</title>
        <authorList>
            <person name="Li H.-S."/>
            <person name="Huang Y.-H."/>
            <person name="Pang H."/>
        </authorList>
    </citation>
    <scope>NUCLEOTIDE SEQUENCE [LARGE SCALE GENOMIC DNA]</scope>
    <source>
        <strain evidence="2">SYSU_2023b</strain>
        <tissue evidence="2">Whole body</tissue>
    </source>
</reference>
<feature type="signal peptide" evidence="1">
    <location>
        <begin position="1"/>
        <end position="20"/>
    </location>
</feature>
<evidence type="ECO:0000256" key="1">
    <source>
        <dbReference type="SAM" id="SignalP"/>
    </source>
</evidence>
<dbReference type="AlphaFoldDB" id="A0AAW1V1J7"/>
<name>A0AAW1V1J7_9CUCU</name>